<evidence type="ECO:0000313" key="2">
    <source>
        <dbReference type="EMBL" id="TNV71140.1"/>
    </source>
</evidence>
<dbReference type="AlphaFoldDB" id="A0A8J8NAW2"/>
<dbReference type="Proteomes" id="UP000785679">
    <property type="component" value="Unassembled WGS sequence"/>
</dbReference>
<name>A0A8J8NAW2_HALGN</name>
<reference evidence="2" key="1">
    <citation type="submission" date="2019-06" db="EMBL/GenBank/DDBJ databases">
        <authorList>
            <person name="Zheng W."/>
        </authorList>
    </citation>
    <scope>NUCLEOTIDE SEQUENCE</scope>
    <source>
        <strain evidence="2">QDHG01</strain>
    </source>
</reference>
<gene>
    <name evidence="2" type="ORF">FGO68_gene9758</name>
</gene>
<evidence type="ECO:0000256" key="1">
    <source>
        <dbReference type="SAM" id="MobiDB-lite"/>
    </source>
</evidence>
<dbReference type="EMBL" id="RRYP01030511">
    <property type="protein sequence ID" value="TNV71140.1"/>
    <property type="molecule type" value="Genomic_DNA"/>
</dbReference>
<keyword evidence="3" id="KW-1185">Reference proteome</keyword>
<accession>A0A8J8NAW2</accession>
<evidence type="ECO:0000313" key="3">
    <source>
        <dbReference type="Proteomes" id="UP000785679"/>
    </source>
</evidence>
<protein>
    <submittedName>
        <fullName evidence="2">Uncharacterized protein</fullName>
    </submittedName>
</protein>
<comment type="caution">
    <text evidence="2">The sequence shown here is derived from an EMBL/GenBank/DDBJ whole genome shotgun (WGS) entry which is preliminary data.</text>
</comment>
<feature type="region of interest" description="Disordered" evidence="1">
    <location>
        <begin position="1"/>
        <end position="22"/>
    </location>
</feature>
<feature type="compositionally biased region" description="Polar residues" evidence="1">
    <location>
        <begin position="1"/>
        <end position="15"/>
    </location>
</feature>
<organism evidence="2 3">
    <name type="scientific">Halteria grandinella</name>
    <dbReference type="NCBI Taxonomy" id="5974"/>
    <lineage>
        <taxon>Eukaryota</taxon>
        <taxon>Sar</taxon>
        <taxon>Alveolata</taxon>
        <taxon>Ciliophora</taxon>
        <taxon>Intramacronucleata</taxon>
        <taxon>Spirotrichea</taxon>
        <taxon>Stichotrichia</taxon>
        <taxon>Sporadotrichida</taxon>
        <taxon>Halteriidae</taxon>
        <taxon>Halteria</taxon>
    </lineage>
</organism>
<sequence length="68" mass="8202">MSSQIEPTQEIQKMQRSSHRKQQEYTVVLKLQMYGQLCSKYSIYMEARSIRYYICRQKNHGSKNTLPR</sequence>
<proteinExistence type="predicted"/>